<accession>A0AAD5SFD3</accession>
<organism evidence="1 2">
    <name type="scientific">Rhizophlyctis rosea</name>
    <dbReference type="NCBI Taxonomy" id="64517"/>
    <lineage>
        <taxon>Eukaryota</taxon>
        <taxon>Fungi</taxon>
        <taxon>Fungi incertae sedis</taxon>
        <taxon>Chytridiomycota</taxon>
        <taxon>Chytridiomycota incertae sedis</taxon>
        <taxon>Chytridiomycetes</taxon>
        <taxon>Rhizophlyctidales</taxon>
        <taxon>Rhizophlyctidaceae</taxon>
        <taxon>Rhizophlyctis</taxon>
    </lineage>
</organism>
<evidence type="ECO:0000313" key="2">
    <source>
        <dbReference type="Proteomes" id="UP001212841"/>
    </source>
</evidence>
<name>A0AAD5SFD3_9FUNG</name>
<dbReference type="Proteomes" id="UP001212841">
    <property type="component" value="Unassembled WGS sequence"/>
</dbReference>
<keyword evidence="2" id="KW-1185">Reference proteome</keyword>
<gene>
    <name evidence="1" type="ORF">HK097_004904</name>
</gene>
<proteinExistence type="predicted"/>
<dbReference type="AlphaFoldDB" id="A0AAD5SFD3"/>
<sequence>MKKLLQHAQAVVAHRDKWYALEHPYVNPAYIIALTFWSLCDLMHYDVINNIGAFADILVAFVDLKHCIVKEVGPQYPITQRNFSARVETMLQVEKAKVRGGEVSHKKFGNVHRKDYGVFDTCDYALMDTKSGDGVLACRGWNAPAYYLRKNGRGEFEATD</sequence>
<protein>
    <submittedName>
        <fullName evidence="1">Uncharacterized protein</fullName>
    </submittedName>
</protein>
<reference evidence="1" key="1">
    <citation type="submission" date="2020-05" db="EMBL/GenBank/DDBJ databases">
        <title>Phylogenomic resolution of chytrid fungi.</title>
        <authorList>
            <person name="Stajich J.E."/>
            <person name="Amses K."/>
            <person name="Simmons R."/>
            <person name="Seto K."/>
            <person name="Myers J."/>
            <person name="Bonds A."/>
            <person name="Quandt C.A."/>
            <person name="Barry K."/>
            <person name="Liu P."/>
            <person name="Grigoriev I."/>
            <person name="Longcore J.E."/>
            <person name="James T.Y."/>
        </authorList>
    </citation>
    <scope>NUCLEOTIDE SEQUENCE</scope>
    <source>
        <strain evidence="1">JEL0318</strain>
    </source>
</reference>
<dbReference type="EMBL" id="JADGJD010000231">
    <property type="protein sequence ID" value="KAJ3053172.1"/>
    <property type="molecule type" value="Genomic_DNA"/>
</dbReference>
<evidence type="ECO:0000313" key="1">
    <source>
        <dbReference type="EMBL" id="KAJ3053172.1"/>
    </source>
</evidence>
<comment type="caution">
    <text evidence="1">The sequence shown here is derived from an EMBL/GenBank/DDBJ whole genome shotgun (WGS) entry which is preliminary data.</text>
</comment>